<gene>
    <name evidence="6" type="ORF">Tharo_3148</name>
</gene>
<dbReference type="InterPro" id="IPR008816">
    <property type="entry name" value="Gly_zipper_2TM_dom"/>
</dbReference>
<evidence type="ECO:0000259" key="4">
    <source>
        <dbReference type="Pfam" id="PF05433"/>
    </source>
</evidence>
<feature type="signal peptide" evidence="3">
    <location>
        <begin position="1"/>
        <end position="25"/>
    </location>
</feature>
<accession>A0A2R4BRR5</accession>
<keyword evidence="3" id="KW-0732">Signal</keyword>
<reference evidence="6 7" key="1">
    <citation type="submission" date="2018-03" db="EMBL/GenBank/DDBJ databases">
        <title>Complete genome sequence of Thauera aromatica, a model organism for studying aromatic compound degradation under denitrifying conditions.</title>
        <authorList>
            <person name="Lo H.-Y."/>
            <person name="Goris T."/>
            <person name="Boll M."/>
            <person name="Mueller J.A."/>
        </authorList>
    </citation>
    <scope>NUCLEOTIDE SEQUENCE [LARGE SCALE GENOMIC DNA]</scope>
    <source>
        <strain evidence="6 7">K172</strain>
    </source>
</reference>
<dbReference type="KEGG" id="tak:Tharo_3148"/>
<dbReference type="InterPro" id="IPR051407">
    <property type="entry name" value="Bact_OM_lipoprot/Surf_antigen"/>
</dbReference>
<feature type="chain" id="PRO_5015303923" evidence="3">
    <location>
        <begin position="26"/>
        <end position="295"/>
    </location>
</feature>
<dbReference type="Gene3D" id="2.30.30.40">
    <property type="entry name" value="SH3 Domains"/>
    <property type="match status" value="1"/>
</dbReference>
<dbReference type="GO" id="GO:0019867">
    <property type="term" value="C:outer membrane"/>
    <property type="evidence" value="ECO:0007669"/>
    <property type="project" value="InterPro"/>
</dbReference>
<name>A0A2R4BRR5_THAAR</name>
<proteinExistence type="predicted"/>
<dbReference type="PANTHER" id="PTHR35603">
    <property type="match status" value="1"/>
</dbReference>
<evidence type="ECO:0000313" key="6">
    <source>
        <dbReference type="EMBL" id="AVR90029.1"/>
    </source>
</evidence>
<dbReference type="PROSITE" id="PS51257">
    <property type="entry name" value="PROKAR_LIPOPROTEIN"/>
    <property type="match status" value="1"/>
</dbReference>
<keyword evidence="7" id="KW-1185">Reference proteome</keyword>
<comment type="subcellular location">
    <subcellularLocation>
        <location evidence="1">Membrane</location>
    </subcellularLocation>
</comment>
<evidence type="ECO:0000259" key="5">
    <source>
        <dbReference type="Pfam" id="PF08239"/>
    </source>
</evidence>
<keyword evidence="2" id="KW-0472">Membrane</keyword>
<dbReference type="InterPro" id="IPR003646">
    <property type="entry name" value="SH3-like_bac-type"/>
</dbReference>
<dbReference type="EMBL" id="CP028339">
    <property type="protein sequence ID" value="AVR90029.1"/>
    <property type="molecule type" value="Genomic_DNA"/>
</dbReference>
<evidence type="ECO:0000256" key="1">
    <source>
        <dbReference type="ARBA" id="ARBA00004370"/>
    </source>
</evidence>
<feature type="domain" description="SH3b" evidence="5">
    <location>
        <begin position="156"/>
        <end position="206"/>
    </location>
</feature>
<evidence type="ECO:0000256" key="2">
    <source>
        <dbReference type="ARBA" id="ARBA00023136"/>
    </source>
</evidence>
<sequence length="295" mass="30132">MKTNMKLTVLAVATCVGLSTGCANMSQNAYLNNENIGTVVGAAAGVLIGSQVGKGSGRTAAMLVGALAGGMLGKSIGASLDERDRQALAAQSQQVLDATQDGQVTTWRSEHSGATAQITPVSTETFTRPVAVKRTAKVQSVSNLQMLNKPYRAIKSANVRSAPDANAEKVGGLAAGSTFTAIGRTDNNWIAVGRRGVTVGYVHAPLVAPAPVVQQAAKATTGAPKAADTATDLDALDVASAQDQGFDLDSAPVVEDKVAATTTCRTLQYTVNAGGKSDKQDVKACQAADGAWELS</sequence>
<evidence type="ECO:0000313" key="7">
    <source>
        <dbReference type="Proteomes" id="UP000241885"/>
    </source>
</evidence>
<dbReference type="PANTHER" id="PTHR35603:SF2">
    <property type="entry name" value="OUTER MEMBRANE LIPOPROTEIN"/>
    <property type="match status" value="1"/>
</dbReference>
<organism evidence="6 7">
    <name type="scientific">Thauera aromatica K172</name>
    <dbReference type="NCBI Taxonomy" id="44139"/>
    <lineage>
        <taxon>Bacteria</taxon>
        <taxon>Pseudomonadati</taxon>
        <taxon>Pseudomonadota</taxon>
        <taxon>Betaproteobacteria</taxon>
        <taxon>Rhodocyclales</taxon>
        <taxon>Zoogloeaceae</taxon>
        <taxon>Thauera</taxon>
    </lineage>
</organism>
<feature type="domain" description="Glycine zipper 2TM" evidence="4">
    <location>
        <begin position="36"/>
        <end position="77"/>
    </location>
</feature>
<evidence type="ECO:0000256" key="3">
    <source>
        <dbReference type="SAM" id="SignalP"/>
    </source>
</evidence>
<dbReference type="Pfam" id="PF05433">
    <property type="entry name" value="Rick_17kDa_Anti"/>
    <property type="match status" value="1"/>
</dbReference>
<dbReference type="Proteomes" id="UP000241885">
    <property type="component" value="Chromosome"/>
</dbReference>
<dbReference type="AlphaFoldDB" id="A0A2R4BRR5"/>
<protein>
    <submittedName>
        <fullName evidence="6">17 kDa surface antigen</fullName>
    </submittedName>
</protein>
<dbReference type="OrthoDB" id="6853800at2"/>
<dbReference type="Pfam" id="PF08239">
    <property type="entry name" value="SH3_3"/>
    <property type="match status" value="1"/>
</dbReference>